<feature type="transmembrane region" description="Helical" evidence="1">
    <location>
        <begin position="95"/>
        <end position="115"/>
    </location>
</feature>
<dbReference type="Proteomes" id="UP001295684">
    <property type="component" value="Unassembled WGS sequence"/>
</dbReference>
<feature type="transmembrane region" description="Helical" evidence="1">
    <location>
        <begin position="61"/>
        <end position="83"/>
    </location>
</feature>
<feature type="domain" description="EamA" evidence="2">
    <location>
        <begin position="210"/>
        <end position="342"/>
    </location>
</feature>
<evidence type="ECO:0000313" key="3">
    <source>
        <dbReference type="EMBL" id="CAI2373083.1"/>
    </source>
</evidence>
<feature type="transmembrane region" description="Helical" evidence="1">
    <location>
        <begin position="156"/>
        <end position="174"/>
    </location>
</feature>
<protein>
    <recommendedName>
        <fullName evidence="2">EamA domain-containing protein</fullName>
    </recommendedName>
</protein>
<proteinExistence type="predicted"/>
<dbReference type="InterPro" id="IPR037185">
    <property type="entry name" value="EmrE-like"/>
</dbReference>
<comment type="caution">
    <text evidence="3">The sequence shown here is derived from an EMBL/GenBank/DDBJ whole genome shotgun (WGS) entry which is preliminary data.</text>
</comment>
<evidence type="ECO:0000259" key="2">
    <source>
        <dbReference type="Pfam" id="PF00892"/>
    </source>
</evidence>
<feature type="transmembrane region" description="Helical" evidence="1">
    <location>
        <begin position="332"/>
        <end position="351"/>
    </location>
</feature>
<sequence length="353" mass="38978">MDHKSHDQILPLNISDEGENTKKNMSLNISCGGSMMFGAGSLEPKQASTTAPDKKNSMIGVLFILVTCCLLTIGHTICKYLSIYSPYIKGNDISFFMGIFNFSFNLIYGLKYGISMNVLSFDFKVKLALLARMSAGFANNLVLVFAISRLPLSKSVIIFSLNPICCATLAFFFLKEDIAKTTIACFFGAAVGIYFLTLNRESDNKSGTISGYIAAITSIWLLGSIFIFGRVLALLKVHATVVCMCLGLSFMVPSLIASLFIDDVLHFNQYTTSDLCILTVFGFLSSVWITCMYLATKYAQASFISPILNLENVFTVFIDMFFFHYHFTGTDFLGMSILAACICIPIVRNYLNS</sequence>
<dbReference type="AlphaFoldDB" id="A0AAD1XI18"/>
<keyword evidence="4" id="KW-1185">Reference proteome</keyword>
<reference evidence="3" key="1">
    <citation type="submission" date="2023-07" db="EMBL/GenBank/DDBJ databases">
        <authorList>
            <consortium name="AG Swart"/>
            <person name="Singh M."/>
            <person name="Singh A."/>
            <person name="Seah K."/>
            <person name="Emmerich C."/>
        </authorList>
    </citation>
    <scope>NUCLEOTIDE SEQUENCE</scope>
    <source>
        <strain evidence="3">DP1</strain>
    </source>
</reference>
<keyword evidence="1" id="KW-0472">Membrane</keyword>
<dbReference type="PANTHER" id="PTHR22911">
    <property type="entry name" value="ACYL-MALONYL CONDENSING ENZYME-RELATED"/>
    <property type="match status" value="1"/>
</dbReference>
<dbReference type="GO" id="GO:0016020">
    <property type="term" value="C:membrane"/>
    <property type="evidence" value="ECO:0007669"/>
    <property type="project" value="InterPro"/>
</dbReference>
<gene>
    <name evidence="3" type="ORF">ECRASSUSDP1_LOCUS14421</name>
</gene>
<accession>A0AAD1XI18</accession>
<dbReference type="EMBL" id="CAMPGE010014409">
    <property type="protein sequence ID" value="CAI2373083.1"/>
    <property type="molecule type" value="Genomic_DNA"/>
</dbReference>
<feature type="transmembrane region" description="Helical" evidence="1">
    <location>
        <begin position="127"/>
        <end position="150"/>
    </location>
</feature>
<evidence type="ECO:0000313" key="4">
    <source>
        <dbReference type="Proteomes" id="UP001295684"/>
    </source>
</evidence>
<feature type="transmembrane region" description="Helical" evidence="1">
    <location>
        <begin position="307"/>
        <end position="326"/>
    </location>
</feature>
<feature type="transmembrane region" description="Helical" evidence="1">
    <location>
        <begin position="241"/>
        <end position="261"/>
    </location>
</feature>
<name>A0AAD1XI18_EUPCR</name>
<feature type="transmembrane region" description="Helical" evidence="1">
    <location>
        <begin position="277"/>
        <end position="295"/>
    </location>
</feature>
<dbReference type="InterPro" id="IPR000620">
    <property type="entry name" value="EamA_dom"/>
</dbReference>
<evidence type="ECO:0000256" key="1">
    <source>
        <dbReference type="SAM" id="Phobius"/>
    </source>
</evidence>
<keyword evidence="1" id="KW-0812">Transmembrane</keyword>
<keyword evidence="1" id="KW-1133">Transmembrane helix</keyword>
<dbReference type="SUPFAM" id="SSF103481">
    <property type="entry name" value="Multidrug resistance efflux transporter EmrE"/>
    <property type="match status" value="2"/>
</dbReference>
<feature type="transmembrane region" description="Helical" evidence="1">
    <location>
        <begin position="209"/>
        <end position="229"/>
    </location>
</feature>
<dbReference type="Pfam" id="PF00892">
    <property type="entry name" value="EamA"/>
    <property type="match status" value="1"/>
</dbReference>
<feature type="transmembrane region" description="Helical" evidence="1">
    <location>
        <begin position="181"/>
        <end position="197"/>
    </location>
</feature>
<organism evidence="3 4">
    <name type="scientific">Euplotes crassus</name>
    <dbReference type="NCBI Taxonomy" id="5936"/>
    <lineage>
        <taxon>Eukaryota</taxon>
        <taxon>Sar</taxon>
        <taxon>Alveolata</taxon>
        <taxon>Ciliophora</taxon>
        <taxon>Intramacronucleata</taxon>
        <taxon>Spirotrichea</taxon>
        <taxon>Hypotrichia</taxon>
        <taxon>Euplotida</taxon>
        <taxon>Euplotidae</taxon>
        <taxon>Moneuplotes</taxon>
    </lineage>
</organism>